<dbReference type="GO" id="GO:0005829">
    <property type="term" value="C:cytosol"/>
    <property type="evidence" value="ECO:0007669"/>
    <property type="project" value="TreeGrafter"/>
</dbReference>
<evidence type="ECO:0000313" key="4">
    <source>
        <dbReference type="EMBL" id="AAP35723.1"/>
    </source>
</evidence>
<organism evidence="4">
    <name type="scientific">Pseudomonas aeruginosa</name>
    <dbReference type="NCBI Taxonomy" id="287"/>
    <lineage>
        <taxon>Bacteria</taxon>
        <taxon>Pseudomonadati</taxon>
        <taxon>Pseudomonadota</taxon>
        <taxon>Gammaproteobacteria</taxon>
        <taxon>Pseudomonadales</taxon>
        <taxon>Pseudomonadaceae</taxon>
        <taxon>Pseudomonas</taxon>
    </lineage>
</organism>
<dbReference type="Pfam" id="PF02348">
    <property type="entry name" value="CTP_transf_3"/>
    <property type="match status" value="1"/>
</dbReference>
<evidence type="ECO:0000256" key="3">
    <source>
        <dbReference type="ARBA" id="ARBA00022985"/>
    </source>
</evidence>
<dbReference type="InterPro" id="IPR029044">
    <property type="entry name" value="Nucleotide-diphossugar_trans"/>
</dbReference>
<dbReference type="NCBIfam" id="NF009905">
    <property type="entry name" value="PRK13368.1"/>
    <property type="match status" value="1"/>
</dbReference>
<dbReference type="InterPro" id="IPR004528">
    <property type="entry name" value="KdsB"/>
</dbReference>
<evidence type="ECO:0008006" key="5">
    <source>
        <dbReference type="Google" id="ProtNLM"/>
    </source>
</evidence>
<keyword evidence="1" id="KW-0808">Transferase</keyword>
<dbReference type="NCBIfam" id="NF003952">
    <property type="entry name" value="PRK05450.1-5"/>
    <property type="match status" value="1"/>
</dbReference>
<dbReference type="PANTHER" id="PTHR42866">
    <property type="entry name" value="3-DEOXY-MANNO-OCTULOSONATE CYTIDYLYLTRANSFERASE"/>
    <property type="match status" value="1"/>
</dbReference>
<dbReference type="CDD" id="cd02517">
    <property type="entry name" value="CMP-KDO-Synthetase"/>
    <property type="match status" value="1"/>
</dbReference>
<dbReference type="SUPFAM" id="SSF53448">
    <property type="entry name" value="Nucleotide-diphospho-sugar transferases"/>
    <property type="match status" value="1"/>
</dbReference>
<name>Q7X5M6_PSEAI</name>
<keyword evidence="3" id="KW-0448">Lipopolysaccharide biosynthesis</keyword>
<dbReference type="GO" id="GO:0009103">
    <property type="term" value="P:lipopolysaccharide biosynthetic process"/>
    <property type="evidence" value="ECO:0007669"/>
    <property type="project" value="UniProtKB-KW"/>
</dbReference>
<dbReference type="InterPro" id="IPR003329">
    <property type="entry name" value="Cytidylyl_trans"/>
</dbReference>
<sequence length="259" mass="28789">MRDSMKYAVVIPARHASTRLPGKPLLDLCGVPMIVRTYRQCIQAVDAEHVLVATDDERIRAVCEGEGIRTLMTSSRCLTGTDRVAEVAGQVSAEIFINVQGDEPLFNPDDLRKLIDAAQASPEAIINGYCGIADETTFRNPSVPKVVFRPDGRLLYMSRAAIPTTKQGEFSRAWRQVCAYAFPREALRAFAARPTKTSLEEVEDIEILRFLELGWEVKMIEMSDQSISVDNLEDVERVLDAILQRKPRTASVGGDQHAP</sequence>
<evidence type="ECO:0000256" key="2">
    <source>
        <dbReference type="ARBA" id="ARBA00022695"/>
    </source>
</evidence>
<evidence type="ECO:0000256" key="1">
    <source>
        <dbReference type="ARBA" id="ARBA00022679"/>
    </source>
</evidence>
<dbReference type="Gene3D" id="3.90.550.10">
    <property type="entry name" value="Spore Coat Polysaccharide Biosynthesis Protein SpsA, Chain A"/>
    <property type="match status" value="1"/>
</dbReference>
<reference evidence="4" key="1">
    <citation type="journal article" date="2004" name="J. Bacteriol.">
        <title>Sequence polymorphism in the glycosylation island and flagellins of Pseudomonas aeruginosa.</title>
        <authorList>
            <person name="Arora S.K."/>
            <person name="Wolfgang M.C."/>
            <person name="Lory S."/>
            <person name="Ramphal R."/>
        </authorList>
    </citation>
    <scope>NUCLEOTIDE SEQUENCE</scope>
    <source>
        <strain evidence="4">CF5</strain>
    </source>
</reference>
<protein>
    <recommendedName>
        <fullName evidence="5">3-deoxy-manno-octulosonate cytidylyltransferase</fullName>
    </recommendedName>
</protein>
<dbReference type="PANTHER" id="PTHR42866:SF2">
    <property type="entry name" value="3-DEOXY-MANNO-OCTULOSONATE CYTIDYLYLTRANSFERASE, MITOCHONDRIAL"/>
    <property type="match status" value="1"/>
</dbReference>
<dbReference type="EMBL" id="AY280453">
    <property type="protein sequence ID" value="AAP35723.1"/>
    <property type="molecule type" value="Genomic_DNA"/>
</dbReference>
<proteinExistence type="predicted"/>
<dbReference type="GO" id="GO:0008690">
    <property type="term" value="F:3-deoxy-manno-octulosonate cytidylyltransferase activity"/>
    <property type="evidence" value="ECO:0007669"/>
    <property type="project" value="InterPro"/>
</dbReference>
<dbReference type="AlphaFoldDB" id="Q7X5M6"/>
<keyword evidence="2" id="KW-0548">Nucleotidyltransferase</keyword>
<accession>Q7X5M6</accession>